<keyword evidence="4 8" id="KW-0378">Hydrolase</keyword>
<evidence type="ECO:0000256" key="1">
    <source>
        <dbReference type="ARBA" id="ARBA00001936"/>
    </source>
</evidence>
<comment type="cofactor">
    <cofactor evidence="2">
        <name>Mg(2+)</name>
        <dbReference type="ChEBI" id="CHEBI:18420"/>
    </cofactor>
</comment>
<evidence type="ECO:0000259" key="7">
    <source>
        <dbReference type="PROSITE" id="PS51462"/>
    </source>
</evidence>
<dbReference type="Proteomes" id="UP000319004">
    <property type="component" value="Chromosome"/>
</dbReference>
<feature type="domain" description="Nudix hydrolase" evidence="7">
    <location>
        <begin position="82"/>
        <end position="223"/>
    </location>
</feature>
<keyword evidence="9" id="KW-1185">Reference proteome</keyword>
<protein>
    <submittedName>
        <fullName evidence="8">Putative NUDIX hydrolase</fullName>
    </submittedName>
</protein>
<evidence type="ECO:0000256" key="2">
    <source>
        <dbReference type="ARBA" id="ARBA00001946"/>
    </source>
</evidence>
<keyword evidence="5" id="KW-0460">Magnesium</keyword>
<dbReference type="SUPFAM" id="SSF55811">
    <property type="entry name" value="Nudix"/>
    <property type="match status" value="1"/>
</dbReference>
<dbReference type="InterPro" id="IPR000086">
    <property type="entry name" value="NUDIX_hydrolase_dom"/>
</dbReference>
<gene>
    <name evidence="8" type="ORF">Enr13x_15460</name>
</gene>
<dbReference type="Gene3D" id="3.90.79.10">
    <property type="entry name" value="Nucleoside Triphosphate Pyrophosphohydrolase"/>
    <property type="match status" value="1"/>
</dbReference>
<keyword evidence="3" id="KW-0479">Metal-binding</keyword>
<dbReference type="InterPro" id="IPR045121">
    <property type="entry name" value="CoAse"/>
</dbReference>
<name>A0A518HLI3_9BACT</name>
<evidence type="ECO:0000256" key="5">
    <source>
        <dbReference type="ARBA" id="ARBA00022842"/>
    </source>
</evidence>
<dbReference type="GO" id="GO:0046872">
    <property type="term" value="F:metal ion binding"/>
    <property type="evidence" value="ECO:0007669"/>
    <property type="project" value="UniProtKB-KW"/>
</dbReference>
<dbReference type="GO" id="GO:0010945">
    <property type="term" value="F:coenzyme A diphosphatase activity"/>
    <property type="evidence" value="ECO:0007669"/>
    <property type="project" value="InterPro"/>
</dbReference>
<reference evidence="8 9" key="1">
    <citation type="submission" date="2019-03" db="EMBL/GenBank/DDBJ databases">
        <title>Deep-cultivation of Planctomycetes and their phenomic and genomic characterization uncovers novel biology.</title>
        <authorList>
            <person name="Wiegand S."/>
            <person name="Jogler M."/>
            <person name="Boedeker C."/>
            <person name="Pinto D."/>
            <person name="Vollmers J."/>
            <person name="Rivas-Marin E."/>
            <person name="Kohn T."/>
            <person name="Peeters S.H."/>
            <person name="Heuer A."/>
            <person name="Rast P."/>
            <person name="Oberbeckmann S."/>
            <person name="Bunk B."/>
            <person name="Jeske O."/>
            <person name="Meyerdierks A."/>
            <person name="Storesund J.E."/>
            <person name="Kallscheuer N."/>
            <person name="Luecker S."/>
            <person name="Lage O.M."/>
            <person name="Pohl T."/>
            <person name="Merkel B.J."/>
            <person name="Hornburger P."/>
            <person name="Mueller R.-W."/>
            <person name="Bruemmer F."/>
            <person name="Labrenz M."/>
            <person name="Spormann A.M."/>
            <person name="Op den Camp H."/>
            <person name="Overmann J."/>
            <person name="Amann R."/>
            <person name="Jetten M.S.M."/>
            <person name="Mascher T."/>
            <person name="Medema M.H."/>
            <person name="Devos D.P."/>
            <person name="Kaster A.-K."/>
            <person name="Ovreas L."/>
            <person name="Rohde M."/>
            <person name="Galperin M.Y."/>
            <person name="Jogler C."/>
        </authorList>
    </citation>
    <scope>NUCLEOTIDE SEQUENCE [LARGE SCALE GENOMIC DNA]</scope>
    <source>
        <strain evidence="8 9">Enr13</strain>
    </source>
</reference>
<evidence type="ECO:0000313" key="9">
    <source>
        <dbReference type="Proteomes" id="UP000319004"/>
    </source>
</evidence>
<organism evidence="8 9">
    <name type="scientific">Stieleria neptunia</name>
    <dbReference type="NCBI Taxonomy" id="2527979"/>
    <lineage>
        <taxon>Bacteria</taxon>
        <taxon>Pseudomonadati</taxon>
        <taxon>Planctomycetota</taxon>
        <taxon>Planctomycetia</taxon>
        <taxon>Pirellulales</taxon>
        <taxon>Pirellulaceae</taxon>
        <taxon>Stieleria</taxon>
    </lineage>
</organism>
<proteinExistence type="predicted"/>
<dbReference type="KEGG" id="snep:Enr13x_15460"/>
<evidence type="ECO:0000313" key="8">
    <source>
        <dbReference type="EMBL" id="QDV41703.1"/>
    </source>
</evidence>
<accession>A0A518HLI3</accession>
<dbReference type="Pfam" id="PF00293">
    <property type="entry name" value="NUDIX"/>
    <property type="match status" value="1"/>
</dbReference>
<dbReference type="PANTHER" id="PTHR12992">
    <property type="entry name" value="NUDIX HYDROLASE"/>
    <property type="match status" value="1"/>
</dbReference>
<keyword evidence="6" id="KW-0464">Manganese</keyword>
<dbReference type="EMBL" id="CP037423">
    <property type="protein sequence ID" value="QDV41703.1"/>
    <property type="molecule type" value="Genomic_DNA"/>
</dbReference>
<dbReference type="PANTHER" id="PTHR12992:SF11">
    <property type="entry name" value="MITOCHONDRIAL COENZYME A DIPHOSPHATASE NUDT8"/>
    <property type="match status" value="1"/>
</dbReference>
<comment type="cofactor">
    <cofactor evidence="1">
        <name>Mn(2+)</name>
        <dbReference type="ChEBI" id="CHEBI:29035"/>
    </cofactor>
</comment>
<evidence type="ECO:0000256" key="3">
    <source>
        <dbReference type="ARBA" id="ARBA00022723"/>
    </source>
</evidence>
<dbReference type="InterPro" id="IPR015797">
    <property type="entry name" value="NUDIX_hydrolase-like_dom_sf"/>
</dbReference>
<dbReference type="CDD" id="cd03426">
    <property type="entry name" value="NUDIX_CoAse_Nudt7"/>
    <property type="match status" value="1"/>
</dbReference>
<evidence type="ECO:0000256" key="4">
    <source>
        <dbReference type="ARBA" id="ARBA00022801"/>
    </source>
</evidence>
<dbReference type="AlphaFoldDB" id="A0A518HLI3"/>
<evidence type="ECO:0000256" key="6">
    <source>
        <dbReference type="ARBA" id="ARBA00023211"/>
    </source>
</evidence>
<sequence length="295" mass="31992">MVSAKDRAARDRAAGQLFAAESIQTFGRAVADVLAERDGRDVGRLARRRLLKGSFDVSHARGGSPLAPRLSYGRHRGPARMGSRQAAVVIVVYPHRQTGRLCVTLTRRPKALSHHGGQVCLPGGQIESGESSLQAALREYHEELGLPAEVIEVVGCLSPIYVFASDNLVETQIVTAQSPTADWRPDPIEVDEVIEMPVDCLLHLGESDAPRSAPHCTLIDQKKQRIGKTQGTGEVFQYSFGHRAIEFDDCQGRRRDVWGATAMLLGEFADIVSRAAAQSMRGGGRAMTADAKTKS</sequence>
<dbReference type="PROSITE" id="PS51462">
    <property type="entry name" value="NUDIX"/>
    <property type="match status" value="1"/>
</dbReference>